<dbReference type="PANTHER" id="PTHR11985:SF15">
    <property type="entry name" value="GLYCEROL-3-PHOSPHATE DEHYDROGENASE, MITOCHONDRIAL"/>
    <property type="match status" value="1"/>
</dbReference>
<dbReference type="SUPFAM" id="SSF54373">
    <property type="entry name" value="FAD-linked reductases, C-terminal domain"/>
    <property type="match status" value="1"/>
</dbReference>
<dbReference type="InterPro" id="IPR036188">
    <property type="entry name" value="FAD/NAD-bd_sf"/>
</dbReference>
<name>A9HHX8_GLUDA</name>
<comment type="similarity">
    <text evidence="2 6">Belongs to the FAD-dependent glycerol-3-phosphate dehydrogenase family.</text>
</comment>
<protein>
    <recommendedName>
        <fullName evidence="6">Glycerol-3-phosphate dehydrogenase</fullName>
        <ecNumber evidence="6">1.1.5.3</ecNumber>
    </recommendedName>
</protein>
<dbReference type="SUPFAM" id="SSF51905">
    <property type="entry name" value="FAD/NAD(P)-binding domain"/>
    <property type="match status" value="1"/>
</dbReference>
<dbReference type="Gene3D" id="3.30.9.10">
    <property type="entry name" value="D-Amino Acid Oxidase, subunit A, domain 2"/>
    <property type="match status" value="1"/>
</dbReference>
<evidence type="ECO:0000256" key="1">
    <source>
        <dbReference type="ARBA" id="ARBA00001974"/>
    </source>
</evidence>
<dbReference type="Proteomes" id="UP000001176">
    <property type="component" value="Chromosome"/>
</dbReference>
<dbReference type="GO" id="GO:0009331">
    <property type="term" value="C:glycerol-3-phosphate dehydrogenase (FAD) complex"/>
    <property type="evidence" value="ECO:0007669"/>
    <property type="project" value="UniProtKB-UniRule"/>
</dbReference>
<dbReference type="NCBIfam" id="NF009906">
    <property type="entry name" value="PRK13369.1"/>
    <property type="match status" value="1"/>
</dbReference>
<dbReference type="AlphaFoldDB" id="A9HHX8"/>
<dbReference type="PROSITE" id="PS00977">
    <property type="entry name" value="FAD_G3PDH_1"/>
    <property type="match status" value="1"/>
</dbReference>
<evidence type="ECO:0000256" key="6">
    <source>
        <dbReference type="RuleBase" id="RU361217"/>
    </source>
</evidence>
<dbReference type="PRINTS" id="PR01001">
    <property type="entry name" value="FADG3PDH"/>
</dbReference>
<evidence type="ECO:0000313" key="10">
    <source>
        <dbReference type="Proteomes" id="UP000001176"/>
    </source>
</evidence>
<dbReference type="GO" id="GO:0046168">
    <property type="term" value="P:glycerol-3-phosphate catabolic process"/>
    <property type="evidence" value="ECO:0007669"/>
    <property type="project" value="TreeGrafter"/>
</dbReference>
<accession>A9HHX8</accession>
<dbReference type="InterPro" id="IPR006076">
    <property type="entry name" value="FAD-dep_OxRdtase"/>
</dbReference>
<dbReference type="Gene3D" id="6.10.250.1890">
    <property type="match status" value="1"/>
</dbReference>
<comment type="cofactor">
    <cofactor evidence="1 6">
        <name>FAD</name>
        <dbReference type="ChEBI" id="CHEBI:57692"/>
    </cofactor>
</comment>
<dbReference type="InterPro" id="IPR031656">
    <property type="entry name" value="DAO_C"/>
</dbReference>
<evidence type="ECO:0000256" key="3">
    <source>
        <dbReference type="ARBA" id="ARBA00022630"/>
    </source>
</evidence>
<dbReference type="GO" id="GO:0004368">
    <property type="term" value="F:glycerol-3-phosphate dehydrogenase (quinone) activity"/>
    <property type="evidence" value="ECO:0007669"/>
    <property type="project" value="UniProtKB-EC"/>
</dbReference>
<dbReference type="InterPro" id="IPR000447">
    <property type="entry name" value="G3P_DH_FAD-dep"/>
</dbReference>
<keyword evidence="5 6" id="KW-0560">Oxidoreductase</keyword>
<keyword evidence="10" id="KW-1185">Reference proteome</keyword>
<keyword evidence="3 6" id="KW-0285">Flavoprotein</keyword>
<sequence length="564" mass="62700">MSQKRALSRYERGLKTPTMFVYEHRREETSMLSEASNGGEPARPPYDLLIVGGGINGAGIARDAVGRGASVLLVEQHDLASHTSSASTKLIHGGLRYLEYYEFRLVREALIERERLLRIAPHIIWPLSFVLPHSRLVRPAWMLRLGLFLYDHLGGRMTLPRSRGVRLDRDPLGVPLQPAFKRGFVYSDGWVQDSRLVVLNAMDARTRGADIRTRTTLVDARRVDGLWQATLADAAGGTRTVRARALVNAAGPWVGSMLRDRLGIATTKQVRLVKGSHIVVPRQFEGEQAYIFQNPDKRIVFAIPYERQFTLIGTTDLPWTTDPGQVEISADEIRYLCDSVNRYLRSPVSPADVVWSYAGVRPLYDDAARNASAVTRDYVLDVDVAAGAHPADAAPLLSIFGGKITTYRRLAEHALEKLAPFLPVLKGNGWTAERALPGGDLGPGGFDSALARLRKDAPFLSAEESWRLVRDYGSRAWTIIGDARGPADLGESFGGGLTAREVDYLVRQEWAVTAEDILWRRSRLGLHVTDEDVARLDRYLRDRQRDAAPEDRREPCPARVALAG</sequence>
<comment type="catalytic activity">
    <reaction evidence="6">
        <text>a quinone + sn-glycerol 3-phosphate = dihydroxyacetone phosphate + a quinol</text>
        <dbReference type="Rhea" id="RHEA:18977"/>
        <dbReference type="ChEBI" id="CHEBI:24646"/>
        <dbReference type="ChEBI" id="CHEBI:57597"/>
        <dbReference type="ChEBI" id="CHEBI:57642"/>
        <dbReference type="ChEBI" id="CHEBI:132124"/>
        <dbReference type="EC" id="1.1.5.3"/>
    </reaction>
</comment>
<feature type="domain" description="Alpha-glycerophosphate oxidase C-terminal" evidence="8">
    <location>
        <begin position="431"/>
        <end position="536"/>
    </location>
</feature>
<dbReference type="EMBL" id="AM889285">
    <property type="protein sequence ID" value="CAP55694.1"/>
    <property type="molecule type" value="Genomic_DNA"/>
</dbReference>
<dbReference type="PROSITE" id="PS00978">
    <property type="entry name" value="FAD_G3PDH_2"/>
    <property type="match status" value="1"/>
</dbReference>
<gene>
    <name evidence="9" type="primary">glpD</name>
    <name evidence="9" type="ordered locus">GDI1751</name>
</gene>
<keyword evidence="4" id="KW-0274">FAD</keyword>
<dbReference type="Pfam" id="PF16901">
    <property type="entry name" value="DAO_C"/>
    <property type="match status" value="1"/>
</dbReference>
<evidence type="ECO:0000259" key="7">
    <source>
        <dbReference type="Pfam" id="PF01266"/>
    </source>
</evidence>
<dbReference type="Gene3D" id="1.10.8.870">
    <property type="entry name" value="Alpha-glycerophosphate oxidase, cap domain"/>
    <property type="match status" value="1"/>
</dbReference>
<reference evidence="9 10" key="1">
    <citation type="journal article" date="2009" name="BMC Genomics">
        <title>Complete genome sequence of the sugarcane nitrogen-fixing endophyte Gluconacetobacter diazotrophicus Pal5.</title>
        <authorList>
            <person name="Bertalan M."/>
            <person name="Albano R."/>
            <person name="Padua V."/>
            <person name="Rouws L."/>
            <person name="Rojas C."/>
            <person name="Hemerly A."/>
            <person name="Teixeira K."/>
            <person name="Schwab S."/>
            <person name="Araujo J."/>
            <person name="Oliveira A."/>
            <person name="Franca L."/>
            <person name="Magalhaes V."/>
            <person name="Alqueres S."/>
            <person name="Cardoso A."/>
            <person name="Almeida W."/>
            <person name="Loureiro M.M."/>
            <person name="Nogueira E."/>
            <person name="Cidade D."/>
            <person name="Oliveira D."/>
            <person name="Simao T."/>
            <person name="Macedo J."/>
            <person name="Valadao A."/>
            <person name="Dreschsel M."/>
            <person name="Freitas F."/>
            <person name="Vidal M."/>
            <person name="Guedes H."/>
            <person name="Rodrigues E."/>
            <person name="Meneses C."/>
            <person name="Brioso P."/>
            <person name="Pozzer L."/>
            <person name="Figueiredo D."/>
            <person name="Montano H."/>
            <person name="Junior J."/>
            <person name="Filho G."/>
            <person name="Flores V."/>
            <person name="Ferreira B."/>
            <person name="Branco A."/>
            <person name="Gonzalez P."/>
            <person name="Guillobel H."/>
            <person name="Lemos M."/>
            <person name="Seibel L."/>
            <person name="Macedo J."/>
            <person name="Alves-Ferreira M."/>
            <person name="Sachetto-Martins G."/>
            <person name="Coelho A."/>
            <person name="Santos E."/>
            <person name="Amaral G."/>
            <person name="Neves A."/>
            <person name="Pacheco A.B."/>
            <person name="Carvalho D."/>
            <person name="Lery L."/>
            <person name="Bisch P."/>
            <person name="Rossle S.C."/>
            <person name="Urmenyi T."/>
            <person name="Kruger W.V."/>
            <person name="Martins O."/>
            <person name="Baldani J.I."/>
            <person name="Ferreira P.C."/>
        </authorList>
    </citation>
    <scope>NUCLEOTIDE SEQUENCE [LARGE SCALE GENOMIC DNA]</scope>
    <source>
        <strain evidence="10">ATCC 49037 / DSM 5601 / CCUG 37298 / CIP 103539 / LMG 7603 / PAl5</strain>
    </source>
</reference>
<dbReference type="InterPro" id="IPR038299">
    <property type="entry name" value="DAO_C_sf"/>
</dbReference>
<dbReference type="Pfam" id="PF01266">
    <property type="entry name" value="DAO"/>
    <property type="match status" value="1"/>
</dbReference>
<dbReference type="Gene3D" id="3.50.50.60">
    <property type="entry name" value="FAD/NAD(P)-binding domain"/>
    <property type="match status" value="1"/>
</dbReference>
<dbReference type="PANTHER" id="PTHR11985">
    <property type="entry name" value="GLYCEROL-3-PHOSPHATE DEHYDROGENASE"/>
    <property type="match status" value="1"/>
</dbReference>
<evidence type="ECO:0000256" key="5">
    <source>
        <dbReference type="ARBA" id="ARBA00023002"/>
    </source>
</evidence>
<dbReference type="NCBIfam" id="NF008899">
    <property type="entry name" value="PRK12266.1"/>
    <property type="match status" value="1"/>
</dbReference>
<proteinExistence type="inferred from homology"/>
<feature type="domain" description="FAD dependent oxidoreductase" evidence="7">
    <location>
        <begin position="47"/>
        <end position="367"/>
    </location>
</feature>
<dbReference type="KEGG" id="gdi:GDI1751"/>
<evidence type="ECO:0000256" key="2">
    <source>
        <dbReference type="ARBA" id="ARBA00007330"/>
    </source>
</evidence>
<dbReference type="EC" id="1.1.5.3" evidence="6"/>
<organism evidence="9 10">
    <name type="scientific">Gluconacetobacter diazotrophicus (strain ATCC 49037 / DSM 5601 / CCUG 37298 / CIP 103539 / LMG 7603 / PAl5)</name>
    <dbReference type="NCBI Taxonomy" id="272568"/>
    <lineage>
        <taxon>Bacteria</taxon>
        <taxon>Pseudomonadati</taxon>
        <taxon>Pseudomonadota</taxon>
        <taxon>Alphaproteobacteria</taxon>
        <taxon>Acetobacterales</taxon>
        <taxon>Acetobacteraceae</taxon>
        <taxon>Gluconacetobacter</taxon>
    </lineage>
</organism>
<evidence type="ECO:0000256" key="4">
    <source>
        <dbReference type="ARBA" id="ARBA00022827"/>
    </source>
</evidence>
<evidence type="ECO:0000313" key="9">
    <source>
        <dbReference type="EMBL" id="CAP55694.1"/>
    </source>
</evidence>
<evidence type="ECO:0000259" key="8">
    <source>
        <dbReference type="Pfam" id="PF16901"/>
    </source>
</evidence>